<proteinExistence type="predicted"/>
<dbReference type="Proteomes" id="UP001332243">
    <property type="component" value="Unassembled WGS sequence"/>
</dbReference>
<gene>
    <name evidence="1" type="ORF">V1633_13145</name>
</gene>
<protein>
    <recommendedName>
        <fullName evidence="3">DUF3850 domain-containing protein</fullName>
    </recommendedName>
</protein>
<sequence>MTTLPAVPDLAPGTILELHKEDWRYGGRPLRLRVGEVRHDLSHYYRDEWIWLVGDDLDESGASQGRIEALVKVTALAARVD</sequence>
<accession>A0ABU7RSE9</accession>
<organism evidence="1 2">
    <name type="scientific">Plantactinospora sonchi</name>
    <dbReference type="NCBI Taxonomy" id="1544735"/>
    <lineage>
        <taxon>Bacteria</taxon>
        <taxon>Bacillati</taxon>
        <taxon>Actinomycetota</taxon>
        <taxon>Actinomycetes</taxon>
        <taxon>Micromonosporales</taxon>
        <taxon>Micromonosporaceae</taxon>
        <taxon>Plantactinospora</taxon>
    </lineage>
</organism>
<dbReference type="RefSeq" id="WP_331214561.1">
    <property type="nucleotide sequence ID" value="NZ_JAZGQK010000011.1"/>
</dbReference>
<name>A0ABU7RSE9_9ACTN</name>
<comment type="caution">
    <text evidence="1">The sequence shown here is derived from an EMBL/GenBank/DDBJ whole genome shotgun (WGS) entry which is preliminary data.</text>
</comment>
<evidence type="ECO:0000313" key="1">
    <source>
        <dbReference type="EMBL" id="MEE6259433.1"/>
    </source>
</evidence>
<evidence type="ECO:0008006" key="3">
    <source>
        <dbReference type="Google" id="ProtNLM"/>
    </source>
</evidence>
<reference evidence="1 2" key="1">
    <citation type="submission" date="2024-01" db="EMBL/GenBank/DDBJ databases">
        <title>Genome insights into Plantactinospora sonchi sp. nov.</title>
        <authorList>
            <person name="Wang L."/>
        </authorList>
    </citation>
    <scope>NUCLEOTIDE SEQUENCE [LARGE SCALE GENOMIC DNA]</scope>
    <source>
        <strain evidence="1 2">NEAU-QY2</strain>
    </source>
</reference>
<dbReference type="EMBL" id="JAZGQK010000011">
    <property type="protein sequence ID" value="MEE6259433.1"/>
    <property type="molecule type" value="Genomic_DNA"/>
</dbReference>
<keyword evidence="2" id="KW-1185">Reference proteome</keyword>
<evidence type="ECO:0000313" key="2">
    <source>
        <dbReference type="Proteomes" id="UP001332243"/>
    </source>
</evidence>